<name>A0A4Z2IIB2_9TELE</name>
<dbReference type="Proteomes" id="UP000314294">
    <property type="component" value="Unassembled WGS sequence"/>
</dbReference>
<comment type="caution">
    <text evidence="2">The sequence shown here is derived from an EMBL/GenBank/DDBJ whole genome shotgun (WGS) entry which is preliminary data.</text>
</comment>
<proteinExistence type="predicted"/>
<sequence>MGPIDESPGSYIRNITLCDSGEIYDHNVESDVSSFCGAMTSHMAELSMGQEEKEGEERQKAKYEFTSEDVPSLGQG</sequence>
<evidence type="ECO:0000313" key="2">
    <source>
        <dbReference type="EMBL" id="TNN77749.1"/>
    </source>
</evidence>
<evidence type="ECO:0000313" key="3">
    <source>
        <dbReference type="Proteomes" id="UP000314294"/>
    </source>
</evidence>
<accession>A0A4Z2IIB2</accession>
<dbReference type="EMBL" id="SRLO01000080">
    <property type="protein sequence ID" value="TNN77749.1"/>
    <property type="molecule type" value="Genomic_DNA"/>
</dbReference>
<reference evidence="2 3" key="1">
    <citation type="submission" date="2019-03" db="EMBL/GenBank/DDBJ databases">
        <title>First draft genome of Liparis tanakae, snailfish: a comprehensive survey of snailfish specific genes.</title>
        <authorList>
            <person name="Kim W."/>
            <person name="Song I."/>
            <person name="Jeong J.-H."/>
            <person name="Kim D."/>
            <person name="Kim S."/>
            <person name="Ryu S."/>
            <person name="Song J.Y."/>
            <person name="Lee S.K."/>
        </authorList>
    </citation>
    <scope>NUCLEOTIDE SEQUENCE [LARGE SCALE GENOMIC DNA]</scope>
    <source>
        <tissue evidence="2">Muscle</tissue>
    </source>
</reference>
<evidence type="ECO:0000256" key="1">
    <source>
        <dbReference type="SAM" id="MobiDB-lite"/>
    </source>
</evidence>
<organism evidence="2 3">
    <name type="scientific">Liparis tanakae</name>
    <name type="common">Tanaka's snailfish</name>
    <dbReference type="NCBI Taxonomy" id="230148"/>
    <lineage>
        <taxon>Eukaryota</taxon>
        <taxon>Metazoa</taxon>
        <taxon>Chordata</taxon>
        <taxon>Craniata</taxon>
        <taxon>Vertebrata</taxon>
        <taxon>Euteleostomi</taxon>
        <taxon>Actinopterygii</taxon>
        <taxon>Neopterygii</taxon>
        <taxon>Teleostei</taxon>
        <taxon>Neoteleostei</taxon>
        <taxon>Acanthomorphata</taxon>
        <taxon>Eupercaria</taxon>
        <taxon>Perciformes</taxon>
        <taxon>Cottioidei</taxon>
        <taxon>Cottales</taxon>
        <taxon>Liparidae</taxon>
        <taxon>Liparis</taxon>
    </lineage>
</organism>
<protein>
    <submittedName>
        <fullName evidence="2">Uncharacterized protein</fullName>
    </submittedName>
</protein>
<feature type="region of interest" description="Disordered" evidence="1">
    <location>
        <begin position="46"/>
        <end position="76"/>
    </location>
</feature>
<gene>
    <name evidence="2" type="ORF">EYF80_012047</name>
</gene>
<feature type="compositionally biased region" description="Basic and acidic residues" evidence="1">
    <location>
        <begin position="50"/>
        <end position="65"/>
    </location>
</feature>
<dbReference type="AlphaFoldDB" id="A0A4Z2IIB2"/>
<keyword evidence="3" id="KW-1185">Reference proteome</keyword>